<dbReference type="InterPro" id="IPR004481">
    <property type="entry name" value="K/Na/Ca-exchanger"/>
</dbReference>
<organism evidence="7 8">
    <name type="scientific">Anditalea andensis</name>
    <dbReference type="NCBI Taxonomy" id="1048983"/>
    <lineage>
        <taxon>Bacteria</taxon>
        <taxon>Pseudomonadati</taxon>
        <taxon>Bacteroidota</taxon>
        <taxon>Cytophagia</taxon>
        <taxon>Cytophagales</taxon>
        <taxon>Cytophagaceae</taxon>
        <taxon>Anditalea</taxon>
    </lineage>
</organism>
<evidence type="ECO:0000256" key="4">
    <source>
        <dbReference type="ARBA" id="ARBA00023136"/>
    </source>
</evidence>
<dbReference type="EMBL" id="JMIH01000023">
    <property type="protein sequence ID" value="KEO72878.1"/>
    <property type="molecule type" value="Genomic_DNA"/>
</dbReference>
<accession>A0A074KZ24</accession>
<dbReference type="STRING" id="1048983.EL17_14725"/>
<dbReference type="NCBIfam" id="TIGR00367">
    <property type="entry name" value="calcium/sodium antiporter"/>
    <property type="match status" value="1"/>
</dbReference>
<dbReference type="GO" id="GO:0005886">
    <property type="term" value="C:plasma membrane"/>
    <property type="evidence" value="ECO:0007669"/>
    <property type="project" value="TreeGrafter"/>
</dbReference>
<evidence type="ECO:0000313" key="8">
    <source>
        <dbReference type="Proteomes" id="UP000027821"/>
    </source>
</evidence>
<reference evidence="7 8" key="1">
    <citation type="submission" date="2014-04" db="EMBL/GenBank/DDBJ databases">
        <title>Characterization and application of a salt tolerant electro-active bacterium.</title>
        <authorList>
            <person name="Yang L."/>
            <person name="Wei S."/>
            <person name="Tay Q.X.M."/>
        </authorList>
    </citation>
    <scope>NUCLEOTIDE SEQUENCE [LARGE SCALE GENOMIC DNA]</scope>
    <source>
        <strain evidence="7 8">LY1</strain>
    </source>
</reference>
<feature type="transmembrane region" description="Helical" evidence="5">
    <location>
        <begin position="76"/>
        <end position="94"/>
    </location>
</feature>
<dbReference type="OrthoDB" id="9794225at2"/>
<keyword evidence="3 5" id="KW-1133">Transmembrane helix</keyword>
<feature type="transmembrane region" description="Helical" evidence="5">
    <location>
        <begin position="165"/>
        <end position="183"/>
    </location>
</feature>
<dbReference type="GO" id="GO:0008273">
    <property type="term" value="F:calcium, potassium:sodium antiporter activity"/>
    <property type="evidence" value="ECO:0007669"/>
    <property type="project" value="TreeGrafter"/>
</dbReference>
<evidence type="ECO:0000256" key="2">
    <source>
        <dbReference type="ARBA" id="ARBA00022692"/>
    </source>
</evidence>
<dbReference type="RefSeq" id="WP_035075907.1">
    <property type="nucleotide sequence ID" value="NZ_JMIH01000023.1"/>
</dbReference>
<dbReference type="Gene3D" id="6.10.280.80">
    <property type="entry name" value="NCX, peripheral helical region"/>
    <property type="match status" value="1"/>
</dbReference>
<dbReference type="eggNOG" id="COG0530">
    <property type="taxonomic scope" value="Bacteria"/>
</dbReference>
<sequence length="309" mass="33165">MIYLFLTIGLVILLIGGKYLVDGASAIAGKLGLSPGLIGLTVVSFGTSAPELLVSITAALKGVSDIALGNVVGSNITNITLVLGISAVVFPISLPKSVIKLDYAFTLAISILFFILAYNGVISLLDGIIFLILLVLINIYFFRTIARIPDDPEDVDIQRLKKTPIYKSLLLIGGGIAGLYWGSEMFVENAIIISQQFGISDRVIGVTVIAIGTSLPELATSLIAAFKKQTDIALGNILGSNLMNILAIIGVTAVVKPIMVSDLFLRNDFLWMLGFTLLLLPIILTKLRISRWEGGLLTSGYVLYLYFLL</sequence>
<feature type="transmembrane region" description="Helical" evidence="5">
    <location>
        <begin position="238"/>
        <end position="258"/>
    </location>
</feature>
<feature type="transmembrane region" description="Helical" evidence="5">
    <location>
        <begin position="270"/>
        <end position="289"/>
    </location>
</feature>
<comment type="caution">
    <text evidence="7">The sequence shown here is derived from an EMBL/GenBank/DDBJ whole genome shotgun (WGS) entry which is preliminary data.</text>
</comment>
<keyword evidence="8" id="KW-1185">Reference proteome</keyword>
<dbReference type="Gene3D" id="1.20.1420.30">
    <property type="entry name" value="NCX, central ion-binding region"/>
    <property type="match status" value="2"/>
</dbReference>
<evidence type="ECO:0000256" key="1">
    <source>
        <dbReference type="ARBA" id="ARBA00004141"/>
    </source>
</evidence>
<keyword evidence="2 5" id="KW-0812">Transmembrane</keyword>
<dbReference type="AlphaFoldDB" id="A0A074KZ24"/>
<dbReference type="Proteomes" id="UP000027821">
    <property type="component" value="Unassembled WGS sequence"/>
</dbReference>
<dbReference type="GO" id="GO:0006874">
    <property type="term" value="P:intracellular calcium ion homeostasis"/>
    <property type="evidence" value="ECO:0007669"/>
    <property type="project" value="TreeGrafter"/>
</dbReference>
<dbReference type="PANTHER" id="PTHR10846:SF8">
    <property type="entry name" value="INNER MEMBRANE PROTEIN YRBG"/>
    <property type="match status" value="1"/>
</dbReference>
<protein>
    <submittedName>
        <fullName evidence="7">Membrane protein</fullName>
    </submittedName>
</protein>
<evidence type="ECO:0000256" key="3">
    <source>
        <dbReference type="ARBA" id="ARBA00022989"/>
    </source>
</evidence>
<feature type="transmembrane region" description="Helical" evidence="5">
    <location>
        <begin position="203"/>
        <end position="226"/>
    </location>
</feature>
<name>A0A074KZ24_9BACT</name>
<feature type="domain" description="Sodium/calcium exchanger membrane region" evidence="6">
    <location>
        <begin position="3"/>
        <end position="142"/>
    </location>
</feature>
<evidence type="ECO:0000256" key="5">
    <source>
        <dbReference type="SAM" id="Phobius"/>
    </source>
</evidence>
<dbReference type="PANTHER" id="PTHR10846">
    <property type="entry name" value="SODIUM/POTASSIUM/CALCIUM EXCHANGER"/>
    <property type="match status" value="1"/>
</dbReference>
<feature type="domain" description="Sodium/calcium exchanger membrane region" evidence="6">
    <location>
        <begin position="168"/>
        <end position="308"/>
    </location>
</feature>
<gene>
    <name evidence="7" type="ORF">EL17_14725</name>
</gene>
<comment type="subcellular location">
    <subcellularLocation>
        <location evidence="1">Membrane</location>
        <topology evidence="1">Multi-pass membrane protein</topology>
    </subcellularLocation>
</comment>
<feature type="transmembrane region" description="Helical" evidence="5">
    <location>
        <begin position="101"/>
        <end position="121"/>
    </location>
</feature>
<dbReference type="InterPro" id="IPR044880">
    <property type="entry name" value="NCX_ion-bd_dom_sf"/>
</dbReference>
<keyword evidence="4 5" id="KW-0472">Membrane</keyword>
<proteinExistence type="predicted"/>
<dbReference type="InterPro" id="IPR004837">
    <property type="entry name" value="NaCa_Exmemb"/>
</dbReference>
<dbReference type="Pfam" id="PF01699">
    <property type="entry name" value="Na_Ca_ex"/>
    <property type="match status" value="2"/>
</dbReference>
<evidence type="ECO:0000313" key="7">
    <source>
        <dbReference type="EMBL" id="KEO72878.1"/>
    </source>
</evidence>
<evidence type="ECO:0000259" key="6">
    <source>
        <dbReference type="Pfam" id="PF01699"/>
    </source>
</evidence>
<dbReference type="GO" id="GO:0005262">
    <property type="term" value="F:calcium channel activity"/>
    <property type="evidence" value="ECO:0007669"/>
    <property type="project" value="TreeGrafter"/>
</dbReference>